<gene>
    <name evidence="4" type="ORF">LMG29739_01766</name>
</gene>
<organism evidence="4 5">
    <name type="scientific">Paraburkholderia solisilvae</name>
    <dbReference type="NCBI Taxonomy" id="624376"/>
    <lineage>
        <taxon>Bacteria</taxon>
        <taxon>Pseudomonadati</taxon>
        <taxon>Pseudomonadota</taxon>
        <taxon>Betaproteobacteria</taxon>
        <taxon>Burkholderiales</taxon>
        <taxon>Burkholderiaceae</taxon>
        <taxon>Paraburkholderia</taxon>
    </lineage>
</organism>
<evidence type="ECO:0000256" key="1">
    <source>
        <dbReference type="ARBA" id="ARBA00022729"/>
    </source>
</evidence>
<dbReference type="Pfam" id="PF00419">
    <property type="entry name" value="Fimbrial"/>
    <property type="match status" value="1"/>
</dbReference>
<dbReference type="GO" id="GO:0043709">
    <property type="term" value="P:cell adhesion involved in single-species biofilm formation"/>
    <property type="evidence" value="ECO:0007669"/>
    <property type="project" value="TreeGrafter"/>
</dbReference>
<name>A0A6J5DI18_9BURK</name>
<evidence type="ECO:0000256" key="2">
    <source>
        <dbReference type="SAM" id="SignalP"/>
    </source>
</evidence>
<dbReference type="PANTHER" id="PTHR33420">
    <property type="entry name" value="FIMBRIAL SUBUNIT ELFA-RELATED"/>
    <property type="match status" value="1"/>
</dbReference>
<protein>
    <recommendedName>
        <fullName evidence="3">Fimbrial-type adhesion domain-containing protein</fullName>
    </recommendedName>
</protein>
<dbReference type="PANTHER" id="PTHR33420:SF3">
    <property type="entry name" value="FIMBRIAL SUBUNIT ELFA"/>
    <property type="match status" value="1"/>
</dbReference>
<keyword evidence="5" id="KW-1185">Reference proteome</keyword>
<keyword evidence="1 2" id="KW-0732">Signal</keyword>
<feature type="domain" description="Fimbrial-type adhesion" evidence="3">
    <location>
        <begin position="245"/>
        <end position="374"/>
    </location>
</feature>
<proteinExistence type="predicted"/>
<dbReference type="Gene3D" id="2.60.40.1090">
    <property type="entry name" value="Fimbrial-type adhesion domain"/>
    <property type="match status" value="1"/>
</dbReference>
<dbReference type="AlphaFoldDB" id="A0A6J5DI18"/>
<dbReference type="Proteomes" id="UP000494329">
    <property type="component" value="Unassembled WGS sequence"/>
</dbReference>
<dbReference type="InterPro" id="IPR000259">
    <property type="entry name" value="Adhesion_dom_fimbrial"/>
</dbReference>
<sequence>MLAFEKAVRSIRLRWLICAAGVWLLLSMPQHVWAQTVNQASCTGAAQTVVIPMPASLNMPNNAPVGTLLTNVVTTPATSYFQCSAPVGSGAGAGVGVMAVGLTKALSAGIPLIVNVNGTLLSVFATNVAGVGIAVGVRIVLPCAVTTFQDLGQTLNAPFPSPWFGQFCLMSSATMATGVQVEAALVKTGTASAGTVSAGIILQAASFIGTSTAGQVAMQTGSNAPGLISFSLSPVKAPVRSCTTPDVTVTMGQYRTAQFKGVGSVTPGVAFNLALTNCSAGISQIQYQLSAPAGARIAAQGVINLSSDSSARGIGLQIVDGGGVPLKLDNVYSVSGVNGTASSYLVPFKAAYYQTDASVTAGTANANLTFTITYP</sequence>
<accession>A0A6J5DI18</accession>
<dbReference type="GO" id="GO:0009289">
    <property type="term" value="C:pilus"/>
    <property type="evidence" value="ECO:0007669"/>
    <property type="project" value="InterPro"/>
</dbReference>
<dbReference type="EMBL" id="CADIKF010000010">
    <property type="protein sequence ID" value="CAB3753563.1"/>
    <property type="molecule type" value="Genomic_DNA"/>
</dbReference>
<evidence type="ECO:0000313" key="5">
    <source>
        <dbReference type="Proteomes" id="UP000494329"/>
    </source>
</evidence>
<dbReference type="InterPro" id="IPR050263">
    <property type="entry name" value="Bact_Fimbrial_Adh_Pro"/>
</dbReference>
<evidence type="ECO:0000259" key="3">
    <source>
        <dbReference type="Pfam" id="PF00419"/>
    </source>
</evidence>
<reference evidence="4 5" key="1">
    <citation type="submission" date="2020-04" db="EMBL/GenBank/DDBJ databases">
        <authorList>
            <person name="De Canck E."/>
        </authorList>
    </citation>
    <scope>NUCLEOTIDE SEQUENCE [LARGE SCALE GENOMIC DNA]</scope>
    <source>
        <strain evidence="4 5">LMG 29739</strain>
    </source>
</reference>
<evidence type="ECO:0000313" key="4">
    <source>
        <dbReference type="EMBL" id="CAB3753563.1"/>
    </source>
</evidence>
<dbReference type="InterPro" id="IPR036937">
    <property type="entry name" value="Adhesion_dom_fimbrial_sf"/>
</dbReference>
<dbReference type="SUPFAM" id="SSF49401">
    <property type="entry name" value="Bacterial adhesins"/>
    <property type="match status" value="1"/>
</dbReference>
<feature type="signal peptide" evidence="2">
    <location>
        <begin position="1"/>
        <end position="34"/>
    </location>
</feature>
<feature type="chain" id="PRO_5026863618" description="Fimbrial-type adhesion domain-containing protein" evidence="2">
    <location>
        <begin position="35"/>
        <end position="375"/>
    </location>
</feature>
<dbReference type="InterPro" id="IPR008966">
    <property type="entry name" value="Adhesion_dom_sf"/>
</dbReference>